<proteinExistence type="predicted"/>
<dbReference type="RefSeq" id="XP_073899259.1">
    <property type="nucleotide sequence ID" value="XM_074043158.1"/>
</dbReference>
<name>A0AC58K2U5_CASCN</name>
<sequence length="81" mass="9148">MDQENVVFIQNGILLSHEEECNFVILSAEDVTQILRQACCGSSHKVVIWTSVDKLHRYISLTLNSAPNKIKKSPTEDVILH</sequence>
<evidence type="ECO:0000313" key="1">
    <source>
        <dbReference type="Proteomes" id="UP001732720"/>
    </source>
</evidence>
<organism evidence="1 2">
    <name type="scientific">Castor canadensis</name>
    <name type="common">American beaver</name>
    <dbReference type="NCBI Taxonomy" id="51338"/>
    <lineage>
        <taxon>Eukaryota</taxon>
        <taxon>Metazoa</taxon>
        <taxon>Chordata</taxon>
        <taxon>Craniata</taxon>
        <taxon>Vertebrata</taxon>
        <taxon>Euteleostomi</taxon>
        <taxon>Mammalia</taxon>
        <taxon>Eutheria</taxon>
        <taxon>Euarchontoglires</taxon>
        <taxon>Glires</taxon>
        <taxon>Rodentia</taxon>
        <taxon>Castorimorpha</taxon>
        <taxon>Castoridae</taxon>
        <taxon>Castor</taxon>
    </lineage>
</organism>
<gene>
    <name evidence="2" type="primary">LOC141411442</name>
</gene>
<keyword evidence="1" id="KW-1185">Reference proteome</keyword>
<protein>
    <submittedName>
        <fullName evidence="2">Uncharacterized protein isoform X3</fullName>
    </submittedName>
</protein>
<accession>A0AC58K2U5</accession>
<reference evidence="2" key="1">
    <citation type="submission" date="2025-08" db="UniProtKB">
        <authorList>
            <consortium name="RefSeq"/>
        </authorList>
    </citation>
    <scope>IDENTIFICATION</scope>
</reference>
<evidence type="ECO:0000313" key="2">
    <source>
        <dbReference type="RefSeq" id="XP_073899259.1"/>
    </source>
</evidence>
<dbReference type="Proteomes" id="UP001732720">
    <property type="component" value="Chromosome 10"/>
</dbReference>